<dbReference type="PIRSF" id="PIRSF016838">
    <property type="entry name" value="PafC"/>
    <property type="match status" value="1"/>
</dbReference>
<organism evidence="4">
    <name type="scientific">freshwater metagenome</name>
    <dbReference type="NCBI Taxonomy" id="449393"/>
    <lineage>
        <taxon>unclassified sequences</taxon>
        <taxon>metagenomes</taxon>
        <taxon>ecological metagenomes</taxon>
    </lineage>
</organism>
<evidence type="ECO:0000259" key="2">
    <source>
        <dbReference type="Pfam" id="PF19187"/>
    </source>
</evidence>
<sequence>MSGKRGPRSAEDRVRGLLVMLPWLMQRKRVAIADMAKQFNMSESDLIEDIELASMCGLPPYSPYELTEVYIDEDYILVGPNKYFERRLELTSSEAFGLSLLAAAAEEMPGFTRGKDLKNALKKLRKILGEGIVDVDVESPQFLNDVTDASQTGERLRLTYWTPARNEESDRLVTVRSVFTDRGHWYIAADDDASGDRRHFRVDRIRNVENTGIFVPVVAEPVQVPSWFADAADKLVVTLDVAAEAGWVVESYPCRSLTENADGSFRVEMVVNSEHWLGRLLLRGGGLVKVVEPTNMSGLQQTVAKQVLANYNKK</sequence>
<proteinExistence type="predicted"/>
<protein>
    <submittedName>
        <fullName evidence="4">Unannotated protein</fullName>
    </submittedName>
</protein>
<reference evidence="4" key="1">
    <citation type="submission" date="2020-05" db="EMBL/GenBank/DDBJ databases">
        <authorList>
            <person name="Chiriac C."/>
            <person name="Salcher M."/>
            <person name="Ghai R."/>
            <person name="Kavagutti S V."/>
        </authorList>
    </citation>
    <scope>NUCLEOTIDE SEQUENCE</scope>
</reference>
<evidence type="ECO:0000259" key="3">
    <source>
        <dbReference type="Pfam" id="PF25583"/>
    </source>
</evidence>
<dbReference type="InterPro" id="IPR051534">
    <property type="entry name" value="CBASS_pafABC_assoc_protein"/>
</dbReference>
<dbReference type="InterPro" id="IPR028349">
    <property type="entry name" value="PafC-like"/>
</dbReference>
<dbReference type="EMBL" id="CAEZWJ010000011">
    <property type="protein sequence ID" value="CAB4650378.1"/>
    <property type="molecule type" value="Genomic_DNA"/>
</dbReference>
<dbReference type="InterPro" id="IPR057727">
    <property type="entry name" value="WCX_dom"/>
</dbReference>
<dbReference type="AlphaFoldDB" id="A0A6J6KMZ9"/>
<evidence type="ECO:0000259" key="1">
    <source>
        <dbReference type="Pfam" id="PF13280"/>
    </source>
</evidence>
<dbReference type="Pfam" id="PF13280">
    <property type="entry name" value="WYL"/>
    <property type="match status" value="1"/>
</dbReference>
<name>A0A6J6KMZ9_9ZZZZ</name>
<gene>
    <name evidence="4" type="ORF">UFOPK2214_00543</name>
</gene>
<feature type="domain" description="WYL" evidence="1">
    <location>
        <begin position="142"/>
        <end position="209"/>
    </location>
</feature>
<dbReference type="PANTHER" id="PTHR34580">
    <property type="match status" value="1"/>
</dbReference>
<dbReference type="Pfam" id="PF19187">
    <property type="entry name" value="HTH_PafC"/>
    <property type="match status" value="1"/>
</dbReference>
<dbReference type="PANTHER" id="PTHR34580:SF1">
    <property type="entry name" value="PROTEIN PAFC"/>
    <property type="match status" value="1"/>
</dbReference>
<dbReference type="PROSITE" id="PS52050">
    <property type="entry name" value="WYL"/>
    <property type="match status" value="1"/>
</dbReference>
<dbReference type="Pfam" id="PF25583">
    <property type="entry name" value="WCX"/>
    <property type="match status" value="1"/>
</dbReference>
<dbReference type="InterPro" id="IPR026881">
    <property type="entry name" value="WYL_dom"/>
</dbReference>
<evidence type="ECO:0000313" key="4">
    <source>
        <dbReference type="EMBL" id="CAB4650378.1"/>
    </source>
</evidence>
<feature type="domain" description="WCX" evidence="3">
    <location>
        <begin position="235"/>
        <end position="295"/>
    </location>
</feature>
<dbReference type="InterPro" id="IPR043839">
    <property type="entry name" value="PafC_HTH"/>
</dbReference>
<accession>A0A6J6KMZ9</accession>
<feature type="domain" description="PafC HTH" evidence="2">
    <location>
        <begin position="12"/>
        <end position="125"/>
    </location>
</feature>